<dbReference type="RefSeq" id="WP_003104487.1">
    <property type="nucleotide sequence ID" value="NZ_BAWT01000018.1"/>
</dbReference>
<organism evidence="1 4">
    <name type="scientific">Streptococcus parauberis</name>
    <dbReference type="NCBI Taxonomy" id="1348"/>
    <lineage>
        <taxon>Bacteria</taxon>
        <taxon>Bacillati</taxon>
        <taxon>Bacillota</taxon>
        <taxon>Bacilli</taxon>
        <taxon>Lactobacillales</taxon>
        <taxon>Streptococcaceae</taxon>
        <taxon>Streptococcus</taxon>
    </lineage>
</organism>
<dbReference type="SFLD" id="SFLDG01135">
    <property type="entry name" value="C1.5.6:_HAD__Beta-PGM__Phospha"/>
    <property type="match status" value="1"/>
</dbReference>
<dbReference type="SUPFAM" id="SSF56784">
    <property type="entry name" value="HAD-like"/>
    <property type="match status" value="1"/>
</dbReference>
<dbReference type="EMBL" id="JARQAG010000002">
    <property type="protein sequence ID" value="MDT2731245.1"/>
    <property type="molecule type" value="Genomic_DNA"/>
</dbReference>
<evidence type="ECO:0000313" key="3">
    <source>
        <dbReference type="Proteomes" id="UP000217465"/>
    </source>
</evidence>
<dbReference type="InterPro" id="IPR041492">
    <property type="entry name" value="HAD_2"/>
</dbReference>
<name>A0A0E2UDR4_9STRE</name>
<dbReference type="Proteomes" id="UP000217465">
    <property type="component" value="Unassembled WGS sequence"/>
</dbReference>
<proteinExistence type="predicted"/>
<accession>A0A0E2UDR4</accession>
<dbReference type="Gene3D" id="1.10.150.240">
    <property type="entry name" value="Putative phosphatase, domain 2"/>
    <property type="match status" value="1"/>
</dbReference>
<gene>
    <name evidence="2" type="ORF">A9Y57_00211</name>
    <name evidence="1" type="ORF">P7G31_03110</name>
</gene>
<evidence type="ECO:0000313" key="2">
    <source>
        <dbReference type="EMBL" id="PCH13578.1"/>
    </source>
</evidence>
<dbReference type="SFLD" id="SFLDG01129">
    <property type="entry name" value="C1.5:_HAD__Beta-PGM__Phosphata"/>
    <property type="match status" value="1"/>
</dbReference>
<dbReference type="InterPro" id="IPR023198">
    <property type="entry name" value="PGP-like_dom2"/>
</dbReference>
<dbReference type="Proteomes" id="UP001180515">
    <property type="component" value="Unassembled WGS sequence"/>
</dbReference>
<dbReference type="GeneID" id="61421672"/>
<reference evidence="2 3" key="1">
    <citation type="submission" date="2016-06" db="EMBL/GenBank/DDBJ databases">
        <authorList>
            <person name="Haines A.N."/>
            <person name="Council K.R."/>
        </authorList>
    </citation>
    <scope>NUCLEOTIDE SEQUENCE [LARGE SCALE GENOMIC DNA]</scope>
    <source>
        <strain evidence="2 3">SP158-29</strain>
    </source>
</reference>
<dbReference type="GO" id="GO:0004713">
    <property type="term" value="F:protein tyrosine kinase activity"/>
    <property type="evidence" value="ECO:0007669"/>
    <property type="project" value="TreeGrafter"/>
</dbReference>
<dbReference type="PANTHER" id="PTHR43434:SF20">
    <property type="entry name" value="5'-NUCLEOTIDASE"/>
    <property type="match status" value="1"/>
</dbReference>
<dbReference type="eggNOG" id="COG0546">
    <property type="taxonomic scope" value="Bacteria"/>
</dbReference>
<dbReference type="SFLD" id="SFLDS00003">
    <property type="entry name" value="Haloacid_Dehalogenase"/>
    <property type="match status" value="1"/>
</dbReference>
<evidence type="ECO:0000313" key="1">
    <source>
        <dbReference type="EMBL" id="MDT2731245.1"/>
    </source>
</evidence>
<dbReference type="EMBL" id="NSGR01000004">
    <property type="protein sequence ID" value="PCH13578.1"/>
    <property type="molecule type" value="Genomic_DNA"/>
</dbReference>
<dbReference type="Pfam" id="PF13419">
    <property type="entry name" value="HAD_2"/>
    <property type="match status" value="1"/>
</dbReference>
<sequence>MTAILFDLDGTLVDSSQGIVNAFTHTFTTLNITPPDITTLSTYIGPPLETTFLDYFQEASEVEEAINHFRAYYKTNGVYQVHLYKGIKDLLNELINLNYDLYVTTSKHQPMAEVMLKELDIYSSFKVVYGSEKNRFLKVDVIKACLKENNISLDQAIIIGDTKFDMIGGKGAGIDTLGVTWGFGSKEDLLLNGANLIADTPKEIIKLLSK</sequence>
<reference evidence="1" key="2">
    <citation type="submission" date="2023-03" db="EMBL/GenBank/DDBJ databases">
        <authorList>
            <person name="Shen W."/>
            <person name="Cai J."/>
        </authorList>
    </citation>
    <scope>NUCLEOTIDE SEQUENCE</scope>
    <source>
        <strain evidence="1">P82-2</strain>
    </source>
</reference>
<dbReference type="GO" id="GO:0005829">
    <property type="term" value="C:cytosol"/>
    <property type="evidence" value="ECO:0007669"/>
    <property type="project" value="TreeGrafter"/>
</dbReference>
<evidence type="ECO:0000313" key="4">
    <source>
        <dbReference type="Proteomes" id="UP001180515"/>
    </source>
</evidence>
<dbReference type="InterPro" id="IPR036412">
    <property type="entry name" value="HAD-like_sf"/>
</dbReference>
<dbReference type="AlphaFoldDB" id="A0A0E2UDR4"/>
<dbReference type="OrthoDB" id="9792518at2"/>
<dbReference type="InterPro" id="IPR023214">
    <property type="entry name" value="HAD_sf"/>
</dbReference>
<protein>
    <submittedName>
        <fullName evidence="2">5'-nucleotidase</fullName>
    </submittedName>
    <submittedName>
        <fullName evidence="1">NIF family HAD-type phosphatase</fullName>
    </submittedName>
</protein>
<dbReference type="STRING" id="936154.STP_1849"/>
<dbReference type="PANTHER" id="PTHR43434">
    <property type="entry name" value="PHOSPHOGLYCOLATE PHOSPHATASE"/>
    <property type="match status" value="1"/>
</dbReference>
<comment type="caution">
    <text evidence="1">The sequence shown here is derived from an EMBL/GenBank/DDBJ whole genome shotgun (WGS) entry which is preliminary data.</text>
</comment>
<dbReference type="InterPro" id="IPR050155">
    <property type="entry name" value="HAD-like_hydrolase_sf"/>
</dbReference>
<dbReference type="Gene3D" id="3.40.50.1000">
    <property type="entry name" value="HAD superfamily/HAD-like"/>
    <property type="match status" value="1"/>
</dbReference>
<dbReference type="OMA" id="YLCGKFG"/>